<dbReference type="AlphaFoldDB" id="A0A444VNN7"/>
<dbReference type="Pfam" id="PF00534">
    <property type="entry name" value="Glycos_transf_1"/>
    <property type="match status" value="1"/>
</dbReference>
<feature type="domain" description="Glycosyl transferase family 1" evidence="1">
    <location>
        <begin position="193"/>
        <end position="336"/>
    </location>
</feature>
<reference evidence="3 4" key="1">
    <citation type="submission" date="2014-04" db="EMBL/GenBank/DDBJ databases">
        <title>Whole genome of Muricauda olearia.</title>
        <authorList>
            <person name="Zhang X.-H."/>
            <person name="Tang K."/>
        </authorList>
    </citation>
    <scope>NUCLEOTIDE SEQUENCE [LARGE SCALE GENOMIC DNA]</scope>
    <source>
        <strain evidence="3 4">Th120</strain>
    </source>
</reference>
<sequence>MKVAIIHYWLITRRGGEKVVESILKVYPEADIYTLFLDQETYGDNLPKSRIYTSILNNGFLRKHYQKMFPLYPFGIRSLKLKDKYDLIISSESGPAKGIQIKDNTPHLCYIHSPMRYCWGFTDEYLRSMPKVARPLAKFFFKRLRNWDKTTIGNVTHYIANSQNVAQRVERYYGEKASVLYPPIDLGLFEKPLKTDAHKDIYLSFGAITPYKRIDLLVDAFNENGKPLVVIGAGSEKEKLLKKARPNIKFMGSLAWEEIETFLYRTKALLFPGEEDFGMIPLEVMAYGIPVLAYKKGGALETIVESDEIEKSSGLFFKEQTVESVQDCIDKFEEVEDRFDPNWIRSHARKFGEDVFIEKFKAKAAEFYD</sequence>
<dbReference type="RefSeq" id="WP_129653916.1">
    <property type="nucleotide sequence ID" value="NZ_ML142908.1"/>
</dbReference>
<feature type="domain" description="Glycosyltransferase subfamily 4-like N-terminal" evidence="2">
    <location>
        <begin position="15"/>
        <end position="186"/>
    </location>
</feature>
<dbReference type="EMBL" id="JJMP01000003">
    <property type="protein sequence ID" value="RYC52393.1"/>
    <property type="molecule type" value="Genomic_DNA"/>
</dbReference>
<evidence type="ECO:0000259" key="2">
    <source>
        <dbReference type="Pfam" id="PF13439"/>
    </source>
</evidence>
<organism evidence="3 4">
    <name type="scientific">Flagellimonas olearia</name>
    <dbReference type="NCBI Taxonomy" id="552546"/>
    <lineage>
        <taxon>Bacteria</taxon>
        <taxon>Pseudomonadati</taxon>
        <taxon>Bacteroidota</taxon>
        <taxon>Flavobacteriia</taxon>
        <taxon>Flavobacteriales</taxon>
        <taxon>Flavobacteriaceae</taxon>
        <taxon>Flagellimonas</taxon>
    </lineage>
</organism>
<comment type="caution">
    <text evidence="3">The sequence shown here is derived from an EMBL/GenBank/DDBJ whole genome shotgun (WGS) entry which is preliminary data.</text>
</comment>
<dbReference type="InterPro" id="IPR028098">
    <property type="entry name" value="Glyco_trans_4-like_N"/>
</dbReference>
<dbReference type="PANTHER" id="PTHR45947">
    <property type="entry name" value="SULFOQUINOVOSYL TRANSFERASE SQD2"/>
    <property type="match status" value="1"/>
</dbReference>
<evidence type="ECO:0000313" key="3">
    <source>
        <dbReference type="EMBL" id="RYC52393.1"/>
    </source>
</evidence>
<evidence type="ECO:0008006" key="5">
    <source>
        <dbReference type="Google" id="ProtNLM"/>
    </source>
</evidence>
<evidence type="ECO:0000313" key="4">
    <source>
        <dbReference type="Proteomes" id="UP000290261"/>
    </source>
</evidence>
<dbReference type="InterPro" id="IPR001296">
    <property type="entry name" value="Glyco_trans_1"/>
</dbReference>
<keyword evidence="4" id="KW-1185">Reference proteome</keyword>
<dbReference type="SUPFAM" id="SSF53756">
    <property type="entry name" value="UDP-Glycosyltransferase/glycogen phosphorylase"/>
    <property type="match status" value="1"/>
</dbReference>
<dbReference type="Proteomes" id="UP000290261">
    <property type="component" value="Unassembled WGS sequence"/>
</dbReference>
<dbReference type="PANTHER" id="PTHR45947:SF3">
    <property type="entry name" value="SULFOQUINOVOSYL TRANSFERASE SQD2"/>
    <property type="match status" value="1"/>
</dbReference>
<dbReference type="Pfam" id="PF13439">
    <property type="entry name" value="Glyco_transf_4"/>
    <property type="match status" value="1"/>
</dbReference>
<dbReference type="InterPro" id="IPR050194">
    <property type="entry name" value="Glycosyltransferase_grp1"/>
</dbReference>
<gene>
    <name evidence="3" type="ORF">DN53_10985</name>
</gene>
<accession>A0A444VNN7</accession>
<evidence type="ECO:0000259" key="1">
    <source>
        <dbReference type="Pfam" id="PF00534"/>
    </source>
</evidence>
<name>A0A444VNN7_9FLAO</name>
<protein>
    <recommendedName>
        <fullName evidence="5">Glycosyl transferase</fullName>
    </recommendedName>
</protein>
<dbReference type="GO" id="GO:0016757">
    <property type="term" value="F:glycosyltransferase activity"/>
    <property type="evidence" value="ECO:0007669"/>
    <property type="project" value="InterPro"/>
</dbReference>
<dbReference type="Gene3D" id="3.40.50.2000">
    <property type="entry name" value="Glycogen Phosphorylase B"/>
    <property type="match status" value="2"/>
</dbReference>
<proteinExistence type="predicted"/>